<feature type="domain" description="Thiamine pyrophosphate enzyme N-terminal TPP-binding" evidence="7">
    <location>
        <begin position="7"/>
        <end position="117"/>
    </location>
</feature>
<evidence type="ECO:0000256" key="4">
    <source>
        <dbReference type="SAM" id="MobiDB-lite"/>
    </source>
</evidence>
<comment type="similarity">
    <text evidence="1 3">Belongs to the TPP enzyme family.</text>
</comment>
<dbReference type="InterPro" id="IPR012001">
    <property type="entry name" value="Thiamin_PyroP_enz_TPP-bd_dom"/>
</dbReference>
<evidence type="ECO:0000259" key="6">
    <source>
        <dbReference type="Pfam" id="PF02775"/>
    </source>
</evidence>
<feature type="region of interest" description="Disordered" evidence="4">
    <location>
        <begin position="343"/>
        <end position="373"/>
    </location>
</feature>
<dbReference type="Gene3D" id="3.40.50.970">
    <property type="match status" value="2"/>
</dbReference>
<evidence type="ECO:0000313" key="8">
    <source>
        <dbReference type="EMBL" id="RBP74467.1"/>
    </source>
</evidence>
<dbReference type="CDD" id="cd07035">
    <property type="entry name" value="TPP_PYR_POX_like"/>
    <property type="match status" value="1"/>
</dbReference>
<dbReference type="CDD" id="cd00568">
    <property type="entry name" value="TPP_enzymes"/>
    <property type="match status" value="1"/>
</dbReference>
<protein>
    <submittedName>
        <fullName evidence="8">Acetolactate synthase-1/2/3 large subunit</fullName>
    </submittedName>
</protein>
<dbReference type="GO" id="GO:0009097">
    <property type="term" value="P:isoleucine biosynthetic process"/>
    <property type="evidence" value="ECO:0007669"/>
    <property type="project" value="TreeGrafter"/>
</dbReference>
<evidence type="ECO:0000256" key="1">
    <source>
        <dbReference type="ARBA" id="ARBA00007812"/>
    </source>
</evidence>
<dbReference type="GO" id="GO:0000287">
    <property type="term" value="F:magnesium ion binding"/>
    <property type="evidence" value="ECO:0007669"/>
    <property type="project" value="InterPro"/>
</dbReference>
<dbReference type="AlphaFoldDB" id="A0A366IQR9"/>
<evidence type="ECO:0000313" key="9">
    <source>
        <dbReference type="Proteomes" id="UP000253509"/>
    </source>
</evidence>
<dbReference type="GO" id="GO:0030976">
    <property type="term" value="F:thiamine pyrophosphate binding"/>
    <property type="evidence" value="ECO:0007669"/>
    <property type="project" value="InterPro"/>
</dbReference>
<feature type="domain" description="Thiamine pyrophosphate enzyme central" evidence="5">
    <location>
        <begin position="194"/>
        <end position="335"/>
    </location>
</feature>
<dbReference type="PANTHER" id="PTHR18968:SF13">
    <property type="entry name" value="ACETOLACTATE SYNTHASE CATALYTIC SUBUNIT, MITOCHONDRIAL"/>
    <property type="match status" value="1"/>
</dbReference>
<dbReference type="Pfam" id="PF02776">
    <property type="entry name" value="TPP_enzyme_N"/>
    <property type="match status" value="1"/>
</dbReference>
<evidence type="ECO:0000256" key="2">
    <source>
        <dbReference type="ARBA" id="ARBA00023052"/>
    </source>
</evidence>
<sequence>MTEPFRNGGRAVVATLAAHGVDTIFGIPGTHNLEFYRHLPEFGIRAITPRHEQGAGYGADGYHLLSGRPGVVITTSGPGLTNVITAAATAYAESRPMLILSPGVPTGLERADIGMLHETKDSSGALTHLLVSSQRTRTAEGAAQAVAEAFALFASSRPGPVHIEVPLNVLEGAWNGSVPIPLPRRRPGLDDRVIAQAAAAVREARRPLIVAGGGARAAGAEVRDFAELLDSPVATTANGKGILPEDHPLSLGANVRFPSVQAESAAADVLIVLGSELADSDLWGGLIGDQSAVGVRTAGSAQTVIRCDIDPDQLGKNLGGDILACADVSEFLAALMAALRTTGGPAASAGESDSAPASADEPESASVREDGAARTSAIRDAWRQDFDFESIGSRVTRLVTQGAGDDVVIAGDSSQVTYDGTVHALDARTPDQLLYMPGFATLGYGIPAAIGAKVAAASRPVVCVLGDGAAMFSIQEIMTATELGLGIPFVIVDNGGYAEIEAQMVDRDIEPFAVRLDRPDFAALGESMGGVGVRIGEAELAQRLPGAVAEALGRSVPTVIHVMVGA</sequence>
<dbReference type="RefSeq" id="WP_113902534.1">
    <property type="nucleotide sequence ID" value="NZ_QNSB01000001.1"/>
</dbReference>
<dbReference type="SUPFAM" id="SSF52467">
    <property type="entry name" value="DHS-like NAD/FAD-binding domain"/>
    <property type="match status" value="1"/>
</dbReference>
<dbReference type="GO" id="GO:0050660">
    <property type="term" value="F:flavin adenine dinucleotide binding"/>
    <property type="evidence" value="ECO:0007669"/>
    <property type="project" value="TreeGrafter"/>
</dbReference>
<accession>A0A366IQR9</accession>
<comment type="caution">
    <text evidence="8">The sequence shown here is derived from an EMBL/GenBank/DDBJ whole genome shotgun (WGS) entry which is preliminary data.</text>
</comment>
<evidence type="ECO:0000259" key="5">
    <source>
        <dbReference type="Pfam" id="PF00205"/>
    </source>
</evidence>
<feature type="domain" description="Thiamine pyrophosphate enzyme TPP-binding" evidence="6">
    <location>
        <begin position="424"/>
        <end position="562"/>
    </location>
</feature>
<dbReference type="PANTHER" id="PTHR18968">
    <property type="entry name" value="THIAMINE PYROPHOSPHATE ENZYMES"/>
    <property type="match status" value="1"/>
</dbReference>
<dbReference type="EMBL" id="QNSB01000001">
    <property type="protein sequence ID" value="RBP74467.1"/>
    <property type="molecule type" value="Genomic_DNA"/>
</dbReference>
<evidence type="ECO:0000259" key="7">
    <source>
        <dbReference type="Pfam" id="PF02776"/>
    </source>
</evidence>
<dbReference type="InterPro" id="IPR029035">
    <property type="entry name" value="DHS-like_NAD/FAD-binding_dom"/>
</dbReference>
<organism evidence="8 9">
    <name type="scientific">Brevibacterium celere</name>
    <dbReference type="NCBI Taxonomy" id="225845"/>
    <lineage>
        <taxon>Bacteria</taxon>
        <taxon>Bacillati</taxon>
        <taxon>Actinomycetota</taxon>
        <taxon>Actinomycetes</taxon>
        <taxon>Micrococcales</taxon>
        <taxon>Brevibacteriaceae</taxon>
        <taxon>Brevibacterium</taxon>
    </lineage>
</organism>
<dbReference type="InterPro" id="IPR012000">
    <property type="entry name" value="Thiamin_PyroP_enz_cen_dom"/>
</dbReference>
<name>A0A366IQR9_9MICO</name>
<keyword evidence="2 3" id="KW-0786">Thiamine pyrophosphate</keyword>
<dbReference type="GO" id="GO:0005948">
    <property type="term" value="C:acetolactate synthase complex"/>
    <property type="evidence" value="ECO:0007669"/>
    <property type="project" value="TreeGrafter"/>
</dbReference>
<proteinExistence type="inferred from homology"/>
<evidence type="ECO:0000256" key="3">
    <source>
        <dbReference type="RuleBase" id="RU362132"/>
    </source>
</evidence>
<dbReference type="Gene3D" id="3.40.50.1220">
    <property type="entry name" value="TPP-binding domain"/>
    <property type="match status" value="1"/>
</dbReference>
<keyword evidence="9" id="KW-1185">Reference proteome</keyword>
<dbReference type="Pfam" id="PF02775">
    <property type="entry name" value="TPP_enzyme_C"/>
    <property type="match status" value="1"/>
</dbReference>
<dbReference type="InterPro" id="IPR045229">
    <property type="entry name" value="TPP_enz"/>
</dbReference>
<dbReference type="Proteomes" id="UP000253509">
    <property type="component" value="Unassembled WGS sequence"/>
</dbReference>
<dbReference type="SUPFAM" id="SSF52518">
    <property type="entry name" value="Thiamin diphosphate-binding fold (THDP-binding)"/>
    <property type="match status" value="2"/>
</dbReference>
<dbReference type="InterPro" id="IPR029061">
    <property type="entry name" value="THDP-binding"/>
</dbReference>
<reference evidence="8 9" key="1">
    <citation type="submission" date="2018-06" db="EMBL/GenBank/DDBJ databases">
        <title>Freshwater and sediment microbial communities from various areas in North America, analyzing microbe dynamics in response to fracking.</title>
        <authorList>
            <person name="Lamendella R."/>
        </authorList>
    </citation>
    <scope>NUCLEOTIDE SEQUENCE [LARGE SCALE GENOMIC DNA]</scope>
    <source>
        <strain evidence="8 9">3b_TX</strain>
    </source>
</reference>
<gene>
    <name evidence="8" type="ORF">DFO65_101186</name>
</gene>
<feature type="compositionally biased region" description="Low complexity" evidence="4">
    <location>
        <begin position="343"/>
        <end position="359"/>
    </location>
</feature>
<dbReference type="Pfam" id="PF00205">
    <property type="entry name" value="TPP_enzyme_M"/>
    <property type="match status" value="1"/>
</dbReference>
<dbReference type="GO" id="GO:0009099">
    <property type="term" value="P:L-valine biosynthetic process"/>
    <property type="evidence" value="ECO:0007669"/>
    <property type="project" value="TreeGrafter"/>
</dbReference>
<dbReference type="InterPro" id="IPR011766">
    <property type="entry name" value="TPP_enzyme_TPP-bd"/>
</dbReference>
<dbReference type="GO" id="GO:0003984">
    <property type="term" value="F:acetolactate synthase activity"/>
    <property type="evidence" value="ECO:0007669"/>
    <property type="project" value="TreeGrafter"/>
</dbReference>